<protein>
    <recommendedName>
        <fullName evidence="2">NRDE family protein</fullName>
    </recommendedName>
</protein>
<evidence type="ECO:0000313" key="1">
    <source>
        <dbReference type="EMBL" id="SVB31546.1"/>
    </source>
</evidence>
<name>A0A382CZ97_9ZZZZ</name>
<sequence length="168" mass="19203">MNLRIEKNSSSFPGTFCLAANRDEYYERPTKTMHWWSENYSILSGKDEQAGGAWLGVSKDGRFAAITNFKEILEDKEALKSRGHLVTNFLLNKDLLAKSYLKDIKKEEYAGFNLILLDREGVHYFSNRTLEKNDIEDGCHVMGNMLLNSNTPKTKKAKSEFDALTKKP</sequence>
<dbReference type="Pfam" id="PF05742">
    <property type="entry name" value="TANGO2"/>
    <property type="match status" value="1"/>
</dbReference>
<feature type="non-terminal residue" evidence="1">
    <location>
        <position position="168"/>
    </location>
</feature>
<organism evidence="1">
    <name type="scientific">marine metagenome</name>
    <dbReference type="NCBI Taxonomy" id="408172"/>
    <lineage>
        <taxon>unclassified sequences</taxon>
        <taxon>metagenomes</taxon>
        <taxon>ecological metagenomes</taxon>
    </lineage>
</organism>
<dbReference type="InterPro" id="IPR008551">
    <property type="entry name" value="TANGO2"/>
</dbReference>
<gene>
    <name evidence="1" type="ORF">METZ01_LOCUS184400</name>
</gene>
<dbReference type="EMBL" id="UINC01036893">
    <property type="protein sequence ID" value="SVB31546.1"/>
    <property type="molecule type" value="Genomic_DNA"/>
</dbReference>
<dbReference type="AlphaFoldDB" id="A0A382CZ97"/>
<accession>A0A382CZ97</accession>
<proteinExistence type="predicted"/>
<evidence type="ECO:0008006" key="2">
    <source>
        <dbReference type="Google" id="ProtNLM"/>
    </source>
</evidence>
<dbReference type="PANTHER" id="PTHR17985:SF8">
    <property type="entry name" value="TRANSPORT AND GOLGI ORGANIZATION PROTEIN 2 HOMOLOG"/>
    <property type="match status" value="1"/>
</dbReference>
<reference evidence="1" key="1">
    <citation type="submission" date="2018-05" db="EMBL/GenBank/DDBJ databases">
        <authorList>
            <person name="Lanie J.A."/>
            <person name="Ng W.-L."/>
            <person name="Kazmierczak K.M."/>
            <person name="Andrzejewski T.M."/>
            <person name="Davidsen T.M."/>
            <person name="Wayne K.J."/>
            <person name="Tettelin H."/>
            <person name="Glass J.I."/>
            <person name="Rusch D."/>
            <person name="Podicherti R."/>
            <person name="Tsui H.-C.T."/>
            <person name="Winkler M.E."/>
        </authorList>
    </citation>
    <scope>NUCLEOTIDE SEQUENCE</scope>
</reference>
<dbReference type="PANTHER" id="PTHR17985">
    <property type="entry name" value="SER/THR-RICH PROTEIN T10 IN DGCR REGION"/>
    <property type="match status" value="1"/>
</dbReference>